<proteinExistence type="predicted"/>
<dbReference type="InterPro" id="IPR021109">
    <property type="entry name" value="Peptidase_aspartic_dom_sf"/>
</dbReference>
<evidence type="ECO:0000313" key="2">
    <source>
        <dbReference type="EMBL" id="SDX71723.1"/>
    </source>
</evidence>
<dbReference type="PANTHER" id="PTHR38037">
    <property type="entry name" value="ZN_PROTEASE DOMAIN-CONTAINING PROTEIN"/>
    <property type="match status" value="1"/>
</dbReference>
<dbReference type="EMBL" id="FNNE01000015">
    <property type="protein sequence ID" value="SDX71723.1"/>
    <property type="molecule type" value="Genomic_DNA"/>
</dbReference>
<protein>
    <submittedName>
        <fullName evidence="2">Uncharacterized conserved protein</fullName>
    </submittedName>
</protein>
<reference evidence="2 3" key="1">
    <citation type="submission" date="2016-10" db="EMBL/GenBank/DDBJ databases">
        <authorList>
            <person name="de Groot N.N."/>
        </authorList>
    </citation>
    <scope>NUCLEOTIDE SEQUENCE [LARGE SCALE GENOMIC DNA]</scope>
    <source>
        <strain evidence="2 3">CGMCC 1.7059</strain>
    </source>
</reference>
<dbReference type="AlphaFoldDB" id="A0A1H3DZ56"/>
<dbReference type="PROSITE" id="PS51257">
    <property type="entry name" value="PROKAR_LIPOPROTEIN"/>
    <property type="match status" value="1"/>
</dbReference>
<dbReference type="RefSeq" id="WP_091817674.1">
    <property type="nucleotide sequence ID" value="NZ_FNNE01000015.1"/>
</dbReference>
<accession>A0A1H3DZ56</accession>
<dbReference type="SUPFAM" id="SSF50630">
    <property type="entry name" value="Acid proteases"/>
    <property type="match status" value="1"/>
</dbReference>
<keyword evidence="3" id="KW-1185">Reference proteome</keyword>
<evidence type="ECO:0000313" key="3">
    <source>
        <dbReference type="Proteomes" id="UP000199675"/>
    </source>
</evidence>
<evidence type="ECO:0000259" key="1">
    <source>
        <dbReference type="Pfam" id="PF05618"/>
    </source>
</evidence>
<feature type="domain" description="Retropepsin-like aspartic endopeptidase" evidence="1">
    <location>
        <begin position="121"/>
        <end position="254"/>
    </location>
</feature>
<dbReference type="InterPro" id="IPR008503">
    <property type="entry name" value="Asp_endopeptidase"/>
</dbReference>
<dbReference type="Proteomes" id="UP000199675">
    <property type="component" value="Unassembled WGS sequence"/>
</dbReference>
<dbReference type="Pfam" id="PF05618">
    <property type="entry name" value="Zn_protease"/>
    <property type="match status" value="1"/>
</dbReference>
<dbReference type="PANTHER" id="PTHR38037:SF2">
    <property type="entry name" value="ATP-DEPENDENT ZINC PROTEASE DOMAIN-CONTAINING PROTEIN-RELATED"/>
    <property type="match status" value="1"/>
</dbReference>
<sequence>MFHRFFESGFKGAPLALSALLLAGCATDAYYLVSKQDIRQLDTTMSAQRSGLNTLLETSVEQTDTLIRQNQLSTEQVLIAIQEQVKPPVCPPIPAPVRCEIPAERQNTTANTGQRLDGKLVVGARERLLLIDPGFVYVARIDSGAETSSLDARNIRRFERDGQDWVRFDVPIPNTEGDHLTLEREIVRNVRILQSNVDEHERRAVVELQFAIGDHQQKAEFTLTDREHLSNNILIGRNVLRDVMLVDVSKEFTNELPDSLHSAEEEDL</sequence>
<organism evidence="2 3">
    <name type="scientific">Marinobacter mobilis</name>
    <dbReference type="NCBI Taxonomy" id="488533"/>
    <lineage>
        <taxon>Bacteria</taxon>
        <taxon>Pseudomonadati</taxon>
        <taxon>Pseudomonadota</taxon>
        <taxon>Gammaproteobacteria</taxon>
        <taxon>Pseudomonadales</taxon>
        <taxon>Marinobacteraceae</taxon>
        <taxon>Marinobacter</taxon>
    </lineage>
</organism>
<dbReference type="Gene3D" id="2.40.70.10">
    <property type="entry name" value="Acid Proteases"/>
    <property type="match status" value="1"/>
</dbReference>
<gene>
    <name evidence="2" type="ORF">SAMN04487960_1159</name>
</gene>
<dbReference type="STRING" id="488533.SAMN04487960_1159"/>
<name>A0A1H3DZ56_9GAMM</name>
<dbReference type="OrthoDB" id="8546610at2"/>